<gene>
    <name evidence="7" type="primary">araH</name>
    <name evidence="7" type="ORF">PQJ61_18035</name>
</gene>
<feature type="transmembrane region" description="Helical" evidence="6">
    <location>
        <begin position="300"/>
        <end position="316"/>
    </location>
</feature>
<keyword evidence="3 6" id="KW-0812">Transmembrane</keyword>
<dbReference type="GO" id="GO:0022857">
    <property type="term" value="F:transmembrane transporter activity"/>
    <property type="evidence" value="ECO:0007669"/>
    <property type="project" value="InterPro"/>
</dbReference>
<comment type="caution">
    <text evidence="7">The sequence shown here is derived from an EMBL/GenBank/DDBJ whole genome shotgun (WGS) entry which is preliminary data.</text>
</comment>
<evidence type="ECO:0000256" key="2">
    <source>
        <dbReference type="ARBA" id="ARBA00022475"/>
    </source>
</evidence>
<dbReference type="CDD" id="cd06579">
    <property type="entry name" value="TM_PBP1_transp_AraH_like"/>
    <property type="match status" value="1"/>
</dbReference>
<keyword evidence="4 6" id="KW-1133">Transmembrane helix</keyword>
<dbReference type="InterPro" id="IPR001851">
    <property type="entry name" value="ABC_transp_permease"/>
</dbReference>
<evidence type="ECO:0000256" key="1">
    <source>
        <dbReference type="ARBA" id="ARBA00004651"/>
    </source>
</evidence>
<feature type="transmembrane region" description="Helical" evidence="6">
    <location>
        <begin position="144"/>
        <end position="164"/>
    </location>
</feature>
<dbReference type="EMBL" id="JAQQAL010000053">
    <property type="protein sequence ID" value="MDC7228667.1"/>
    <property type="molecule type" value="Genomic_DNA"/>
</dbReference>
<dbReference type="PANTHER" id="PTHR32196">
    <property type="entry name" value="ABC TRANSPORTER PERMEASE PROTEIN YPHD-RELATED-RELATED"/>
    <property type="match status" value="1"/>
</dbReference>
<protein>
    <submittedName>
        <fullName evidence="7">L-arabinose ABC transporter permease AraH</fullName>
    </submittedName>
</protein>
<evidence type="ECO:0000256" key="3">
    <source>
        <dbReference type="ARBA" id="ARBA00022692"/>
    </source>
</evidence>
<keyword evidence="2" id="KW-1003">Cell membrane</keyword>
<feature type="transmembrane region" description="Helical" evidence="6">
    <location>
        <begin position="83"/>
        <end position="103"/>
    </location>
</feature>
<evidence type="ECO:0000313" key="7">
    <source>
        <dbReference type="EMBL" id="MDC7228667.1"/>
    </source>
</evidence>
<evidence type="ECO:0000256" key="4">
    <source>
        <dbReference type="ARBA" id="ARBA00022989"/>
    </source>
</evidence>
<feature type="transmembrane region" description="Helical" evidence="6">
    <location>
        <begin position="176"/>
        <end position="195"/>
    </location>
</feature>
<evidence type="ECO:0000313" key="8">
    <source>
        <dbReference type="Proteomes" id="UP001221217"/>
    </source>
</evidence>
<feature type="transmembrane region" description="Helical" evidence="6">
    <location>
        <begin position="216"/>
        <end position="237"/>
    </location>
</feature>
<reference evidence="7 8" key="1">
    <citation type="submission" date="2022-12" db="EMBL/GenBank/DDBJ databases">
        <title>Metagenome assembled genome from gulf of manar.</title>
        <authorList>
            <person name="Kohli P."/>
            <person name="Pk S."/>
            <person name="Venkata Ramana C."/>
            <person name="Sasikala C."/>
        </authorList>
    </citation>
    <scope>NUCLEOTIDE SEQUENCE [LARGE SCALE GENOMIC DNA]</scope>
    <source>
        <strain evidence="7">JB008</strain>
    </source>
</reference>
<dbReference type="Proteomes" id="UP001221217">
    <property type="component" value="Unassembled WGS sequence"/>
</dbReference>
<feature type="transmembrane region" description="Helical" evidence="6">
    <location>
        <begin position="257"/>
        <end position="288"/>
    </location>
</feature>
<accession>A0AAJ1IG17</accession>
<dbReference type="AlphaFoldDB" id="A0AAJ1IG17"/>
<dbReference type="Pfam" id="PF02653">
    <property type="entry name" value="BPD_transp_2"/>
    <property type="match status" value="1"/>
</dbReference>
<organism evidence="7 8">
    <name type="scientific">Candidatus Thalassospirochaeta sargassi</name>
    <dbReference type="NCBI Taxonomy" id="3119039"/>
    <lineage>
        <taxon>Bacteria</taxon>
        <taxon>Pseudomonadati</taxon>
        <taxon>Spirochaetota</taxon>
        <taxon>Spirochaetia</taxon>
        <taxon>Spirochaetales</taxon>
        <taxon>Spirochaetaceae</taxon>
        <taxon>Candidatus Thalassospirochaeta</taxon>
    </lineage>
</organism>
<feature type="transmembrane region" description="Helical" evidence="6">
    <location>
        <begin position="51"/>
        <end position="71"/>
    </location>
</feature>
<comment type="subcellular location">
    <subcellularLocation>
        <location evidence="1">Cell membrane</location>
        <topology evidence="1">Multi-pass membrane protein</topology>
    </subcellularLocation>
</comment>
<proteinExistence type="predicted"/>
<feature type="transmembrane region" description="Helical" evidence="6">
    <location>
        <begin position="27"/>
        <end position="45"/>
    </location>
</feature>
<keyword evidence="5 6" id="KW-0472">Membrane</keyword>
<feature type="transmembrane region" description="Helical" evidence="6">
    <location>
        <begin position="109"/>
        <end position="132"/>
    </location>
</feature>
<name>A0AAJ1IG17_9SPIO</name>
<dbReference type="PANTHER" id="PTHR32196:SF37">
    <property type="entry name" value="L-ARABINOSE TRANSPORT SYSTEM PERMEASE PROTEIN ARAH"/>
    <property type="match status" value="1"/>
</dbReference>
<evidence type="ECO:0000256" key="6">
    <source>
        <dbReference type="SAM" id="Phobius"/>
    </source>
</evidence>
<dbReference type="GO" id="GO:0005886">
    <property type="term" value="C:plasma membrane"/>
    <property type="evidence" value="ECO:0007669"/>
    <property type="project" value="UniProtKB-SubCell"/>
</dbReference>
<evidence type="ECO:0000256" key="5">
    <source>
        <dbReference type="ARBA" id="ARBA00023136"/>
    </source>
</evidence>
<sequence>MSNTAVKQTNRTVLTLFKDLWEKSGMVVIYIILFIALSLFVPYFFTWRNMIGLGLSVSMVGMVACTMLFCLASGDFDLSVENIVAFAGVFCAVIINATGSVFLGVAGGILGGALFGIINGTIIAKAGINALITTLGMAQIIRGLGFIVSGGSAVGIQKVSFFAIGNDSFLGLPNPIWITIVCFVVFGVLLNNTTYGKNTLAMGGNMEAARLAGIGVNKVKILIFTIQGAMAGFAGVVLASRMTSGQPNTSVGFSLDVISACVLGGVSLSGGIAPIQGAIVGVLIMGTVQNAMNLMNIPTFYQYVVRGAILLIAVLIDKFKETHRSTV</sequence>
<dbReference type="NCBIfam" id="NF008441">
    <property type="entry name" value="PRK11285.1"/>
    <property type="match status" value="1"/>
</dbReference>